<reference evidence="1" key="1">
    <citation type="submission" date="2021-03" db="EMBL/GenBank/DDBJ databases">
        <title>Comparative genomics and phylogenomic investigation of the class Geoglossomycetes provide insights into ecological specialization and systematics.</title>
        <authorList>
            <person name="Melie T."/>
            <person name="Pirro S."/>
            <person name="Miller A.N."/>
            <person name="Quandt A."/>
        </authorList>
    </citation>
    <scope>NUCLEOTIDE SEQUENCE</scope>
    <source>
        <strain evidence="1">CAQ_001_2017</strain>
    </source>
</reference>
<dbReference type="EMBL" id="JAGHQM010000767">
    <property type="protein sequence ID" value="KAH0558695.1"/>
    <property type="molecule type" value="Genomic_DNA"/>
</dbReference>
<evidence type="ECO:0000313" key="1">
    <source>
        <dbReference type="EMBL" id="KAH0558695.1"/>
    </source>
</evidence>
<sequence>MSAFHCSFPVIGDCTARKIVMEATHSRYSMLNEETQPGATGEETPPDVIPTVDRDDEEVKRRGAVKGLCWEANEGRELIFKVFNGPALMVRKLLWEQNTSRAIQAKTEMDGEYSSTQTQQPDNRLQFSRPITATFLNSHCSPAATVG</sequence>
<accession>A0A9P8LAQ0</accession>
<keyword evidence="2" id="KW-1185">Reference proteome</keyword>
<comment type="caution">
    <text evidence="1">The sequence shown here is derived from an EMBL/GenBank/DDBJ whole genome shotgun (WGS) entry which is preliminary data.</text>
</comment>
<proteinExistence type="predicted"/>
<protein>
    <submittedName>
        <fullName evidence="1">Uncharacterized protein</fullName>
    </submittedName>
</protein>
<organism evidence="1 2">
    <name type="scientific">Trichoglossum hirsutum</name>
    <dbReference type="NCBI Taxonomy" id="265104"/>
    <lineage>
        <taxon>Eukaryota</taxon>
        <taxon>Fungi</taxon>
        <taxon>Dikarya</taxon>
        <taxon>Ascomycota</taxon>
        <taxon>Pezizomycotina</taxon>
        <taxon>Geoglossomycetes</taxon>
        <taxon>Geoglossales</taxon>
        <taxon>Geoglossaceae</taxon>
        <taxon>Trichoglossum</taxon>
    </lineage>
</organism>
<gene>
    <name evidence="1" type="ORF">GP486_004658</name>
</gene>
<evidence type="ECO:0000313" key="2">
    <source>
        <dbReference type="Proteomes" id="UP000750711"/>
    </source>
</evidence>
<dbReference type="AlphaFoldDB" id="A0A9P8LAQ0"/>
<dbReference type="Proteomes" id="UP000750711">
    <property type="component" value="Unassembled WGS sequence"/>
</dbReference>
<name>A0A9P8LAQ0_9PEZI</name>